<evidence type="ECO:0000256" key="7">
    <source>
        <dbReference type="ARBA" id="ARBA00022777"/>
    </source>
</evidence>
<organism evidence="11">
    <name type="scientific">marine metagenome</name>
    <dbReference type="NCBI Taxonomy" id="408172"/>
    <lineage>
        <taxon>unclassified sequences</taxon>
        <taxon>metagenomes</taxon>
        <taxon>ecological metagenomes</taxon>
    </lineage>
</organism>
<dbReference type="Pfam" id="PF02606">
    <property type="entry name" value="LpxK"/>
    <property type="match status" value="1"/>
</dbReference>
<protein>
    <recommendedName>
        <fullName evidence="2">tetraacyldisaccharide 4'-kinase</fullName>
        <ecNumber evidence="2">2.7.1.130</ecNumber>
    </recommendedName>
</protein>
<keyword evidence="8" id="KW-0067">ATP-binding</keyword>
<keyword evidence="10" id="KW-0812">Transmembrane</keyword>
<dbReference type="GO" id="GO:0009029">
    <property type="term" value="F:lipid-A 4'-kinase activity"/>
    <property type="evidence" value="ECO:0007669"/>
    <property type="project" value="UniProtKB-EC"/>
</dbReference>
<keyword evidence="9" id="KW-0443">Lipid metabolism</keyword>
<evidence type="ECO:0000313" key="11">
    <source>
        <dbReference type="EMBL" id="SVA83627.1"/>
    </source>
</evidence>
<evidence type="ECO:0000256" key="10">
    <source>
        <dbReference type="SAM" id="Phobius"/>
    </source>
</evidence>
<keyword evidence="6" id="KW-0547">Nucleotide-binding</keyword>
<feature type="transmembrane region" description="Helical" evidence="10">
    <location>
        <begin position="14"/>
        <end position="34"/>
    </location>
</feature>
<dbReference type="PANTHER" id="PTHR42724">
    <property type="entry name" value="TETRAACYLDISACCHARIDE 4'-KINASE"/>
    <property type="match status" value="1"/>
</dbReference>
<dbReference type="InterPro" id="IPR003758">
    <property type="entry name" value="LpxK"/>
</dbReference>
<dbReference type="HAMAP" id="MF_00409">
    <property type="entry name" value="LpxK"/>
    <property type="match status" value="1"/>
</dbReference>
<dbReference type="NCBIfam" id="TIGR00682">
    <property type="entry name" value="lpxK"/>
    <property type="match status" value="1"/>
</dbReference>
<dbReference type="EC" id="2.7.1.130" evidence="2"/>
<comment type="pathway">
    <text evidence="1">Glycolipid biosynthesis; lipid IV(A) biosynthesis; lipid IV(A) from (3R)-3-hydroxytetradecanoyl-[acyl-carrier-protein] and UDP-N-acetyl-alpha-D-glucosamine: step 6/6.</text>
</comment>
<dbReference type="UniPathway" id="UPA00359">
    <property type="reaction ID" value="UER00482"/>
</dbReference>
<sequence>MKFLKPRFWDNDQISLYSIFLLPVSLLMQIINFVRRLMVKSQKFSIPIICVGNIYLGGTGKTPLCSELFSILKNLNKNAVFIRKKYDSFQDEINLLKQIGPVYEKSKRINALDEAIQNKFEVAILDDGFQDFSIEKDLSIVCFNEKQWIGNGFIIPSGPLREGLSALTRANCVIINGKKNINIENKILKNNKLIKIFYSKYKPQNISDFKNRKIICFAGIGNPINFFDLLRKNEINVLEQTSFPDHHNYSKTELDILIKKAEENNATLLTTEKDYLRIEEKYRGNINCLKIKIEIENKNEFIEEIKKII</sequence>
<evidence type="ECO:0000256" key="8">
    <source>
        <dbReference type="ARBA" id="ARBA00022840"/>
    </source>
</evidence>
<dbReference type="PANTHER" id="PTHR42724:SF1">
    <property type="entry name" value="TETRAACYLDISACCHARIDE 4'-KINASE, MITOCHONDRIAL-RELATED"/>
    <property type="match status" value="1"/>
</dbReference>
<dbReference type="GO" id="GO:0005524">
    <property type="term" value="F:ATP binding"/>
    <property type="evidence" value="ECO:0007669"/>
    <property type="project" value="UniProtKB-KW"/>
</dbReference>
<evidence type="ECO:0000256" key="9">
    <source>
        <dbReference type="ARBA" id="ARBA00023098"/>
    </source>
</evidence>
<keyword evidence="4" id="KW-0441">Lipid A biosynthesis</keyword>
<dbReference type="GO" id="GO:0009245">
    <property type="term" value="P:lipid A biosynthetic process"/>
    <property type="evidence" value="ECO:0007669"/>
    <property type="project" value="UniProtKB-KW"/>
</dbReference>
<proteinExistence type="inferred from homology"/>
<keyword evidence="3" id="KW-0444">Lipid biosynthesis</keyword>
<keyword evidence="10" id="KW-1133">Transmembrane helix</keyword>
<evidence type="ECO:0000256" key="3">
    <source>
        <dbReference type="ARBA" id="ARBA00022516"/>
    </source>
</evidence>
<dbReference type="AlphaFoldDB" id="A0A381Z4E5"/>
<evidence type="ECO:0000256" key="2">
    <source>
        <dbReference type="ARBA" id="ARBA00012071"/>
    </source>
</evidence>
<dbReference type="GO" id="GO:0005886">
    <property type="term" value="C:plasma membrane"/>
    <property type="evidence" value="ECO:0007669"/>
    <property type="project" value="TreeGrafter"/>
</dbReference>
<name>A0A381Z4E5_9ZZZZ</name>
<gene>
    <name evidence="11" type="ORF">METZ01_LOCUS136481</name>
</gene>
<evidence type="ECO:0000256" key="4">
    <source>
        <dbReference type="ARBA" id="ARBA00022556"/>
    </source>
</evidence>
<reference evidence="11" key="1">
    <citation type="submission" date="2018-05" db="EMBL/GenBank/DDBJ databases">
        <authorList>
            <person name="Lanie J.A."/>
            <person name="Ng W.-L."/>
            <person name="Kazmierczak K.M."/>
            <person name="Andrzejewski T.M."/>
            <person name="Davidsen T.M."/>
            <person name="Wayne K.J."/>
            <person name="Tettelin H."/>
            <person name="Glass J.I."/>
            <person name="Rusch D."/>
            <person name="Podicherti R."/>
            <person name="Tsui H.-C.T."/>
            <person name="Winkler M.E."/>
        </authorList>
    </citation>
    <scope>NUCLEOTIDE SEQUENCE</scope>
</reference>
<evidence type="ECO:0000256" key="6">
    <source>
        <dbReference type="ARBA" id="ARBA00022741"/>
    </source>
</evidence>
<dbReference type="GO" id="GO:0009244">
    <property type="term" value="P:lipopolysaccharide core region biosynthetic process"/>
    <property type="evidence" value="ECO:0007669"/>
    <property type="project" value="TreeGrafter"/>
</dbReference>
<dbReference type="EMBL" id="UINC01019760">
    <property type="protein sequence ID" value="SVA83627.1"/>
    <property type="molecule type" value="Genomic_DNA"/>
</dbReference>
<evidence type="ECO:0000256" key="5">
    <source>
        <dbReference type="ARBA" id="ARBA00022679"/>
    </source>
</evidence>
<accession>A0A381Z4E5</accession>
<keyword evidence="7" id="KW-0418">Kinase</keyword>
<keyword evidence="10" id="KW-0472">Membrane</keyword>
<evidence type="ECO:0000256" key="1">
    <source>
        <dbReference type="ARBA" id="ARBA00004870"/>
    </source>
</evidence>
<keyword evidence="5" id="KW-0808">Transferase</keyword>